<evidence type="ECO:0000256" key="2">
    <source>
        <dbReference type="ARBA" id="ARBA00022747"/>
    </source>
</evidence>
<keyword evidence="6" id="KW-0378">Hydrolase</keyword>
<feature type="domain" description="Type I restriction modification DNA specificity" evidence="5">
    <location>
        <begin position="347"/>
        <end position="525"/>
    </location>
</feature>
<dbReference type="InterPro" id="IPR000055">
    <property type="entry name" value="Restrct_endonuc_typeI_TRD"/>
</dbReference>
<dbReference type="GO" id="GO:0016787">
    <property type="term" value="F:hydrolase activity"/>
    <property type="evidence" value="ECO:0007669"/>
    <property type="project" value="UniProtKB-KW"/>
</dbReference>
<evidence type="ECO:0000313" key="6">
    <source>
        <dbReference type="EMBL" id="MFC7747624.1"/>
    </source>
</evidence>
<keyword evidence="3" id="KW-0238">DNA-binding</keyword>
<comment type="caution">
    <text evidence="6">The sequence shown here is derived from an EMBL/GenBank/DDBJ whole genome shotgun (WGS) entry which is preliminary data.</text>
</comment>
<keyword evidence="6" id="KW-0540">Nuclease</keyword>
<comment type="subunit">
    <text evidence="4">The methyltransferase is composed of M and S polypeptides.</text>
</comment>
<keyword evidence="2" id="KW-0680">Restriction system</keyword>
<gene>
    <name evidence="6" type="ORF">ACFQU8_10350</name>
</gene>
<dbReference type="RefSeq" id="WP_382359636.1">
    <property type="nucleotide sequence ID" value="NZ_JBHTGR010000050.1"/>
</dbReference>
<name>A0ABW2UYI4_9BACI</name>
<evidence type="ECO:0000256" key="4">
    <source>
        <dbReference type="ARBA" id="ARBA00038652"/>
    </source>
</evidence>
<dbReference type="Proteomes" id="UP001596620">
    <property type="component" value="Unassembled WGS sequence"/>
</dbReference>
<dbReference type="Pfam" id="PF01420">
    <property type="entry name" value="Methylase_S"/>
    <property type="match status" value="2"/>
</dbReference>
<evidence type="ECO:0000256" key="1">
    <source>
        <dbReference type="ARBA" id="ARBA00010923"/>
    </source>
</evidence>
<dbReference type="EC" id="3.1.21.-" evidence="6"/>
<keyword evidence="6" id="KW-0255">Endonuclease</keyword>
<evidence type="ECO:0000313" key="7">
    <source>
        <dbReference type="Proteomes" id="UP001596620"/>
    </source>
</evidence>
<dbReference type="CDD" id="cd17264">
    <property type="entry name" value="RMtype1_S_Eco3763I-TRD2-CR2_like"/>
    <property type="match status" value="1"/>
</dbReference>
<feature type="domain" description="Type I restriction modification DNA specificity" evidence="5">
    <location>
        <begin position="82"/>
        <end position="237"/>
    </location>
</feature>
<dbReference type="SUPFAM" id="SSF116734">
    <property type="entry name" value="DNA methylase specificity domain"/>
    <property type="match status" value="2"/>
</dbReference>
<evidence type="ECO:0000259" key="5">
    <source>
        <dbReference type="Pfam" id="PF01420"/>
    </source>
</evidence>
<dbReference type="GO" id="GO:0004519">
    <property type="term" value="F:endonuclease activity"/>
    <property type="evidence" value="ECO:0007669"/>
    <property type="project" value="UniProtKB-KW"/>
</dbReference>
<evidence type="ECO:0000256" key="3">
    <source>
        <dbReference type="ARBA" id="ARBA00023125"/>
    </source>
</evidence>
<dbReference type="PANTHER" id="PTHR43140:SF1">
    <property type="entry name" value="TYPE I RESTRICTION ENZYME ECOKI SPECIFICITY SUBUNIT"/>
    <property type="match status" value="1"/>
</dbReference>
<dbReference type="InterPro" id="IPR044946">
    <property type="entry name" value="Restrct_endonuc_typeI_TRD_sf"/>
</dbReference>
<dbReference type="EMBL" id="JBHTGR010000050">
    <property type="protein sequence ID" value="MFC7747624.1"/>
    <property type="molecule type" value="Genomic_DNA"/>
</dbReference>
<accession>A0ABW2UYI4</accession>
<dbReference type="PANTHER" id="PTHR43140">
    <property type="entry name" value="TYPE-1 RESTRICTION ENZYME ECOKI SPECIFICITY PROTEIN"/>
    <property type="match status" value="1"/>
</dbReference>
<dbReference type="InterPro" id="IPR051212">
    <property type="entry name" value="Type-I_RE_S_subunit"/>
</dbReference>
<dbReference type="Gene3D" id="3.90.220.20">
    <property type="entry name" value="DNA methylase specificity domains"/>
    <property type="match status" value="2"/>
</dbReference>
<proteinExistence type="inferred from homology"/>
<dbReference type="CDD" id="cd17266">
    <property type="entry name" value="RMtype1_S_Sau1132ORF3780P-TRD2-CR2_like"/>
    <property type="match status" value="1"/>
</dbReference>
<keyword evidence="7" id="KW-1185">Reference proteome</keyword>
<comment type="similarity">
    <text evidence="1">Belongs to the type-I restriction system S methylase family.</text>
</comment>
<organism evidence="6 7">
    <name type="scientific">Lentibacillus kimchii</name>
    <dbReference type="NCBI Taxonomy" id="1542911"/>
    <lineage>
        <taxon>Bacteria</taxon>
        <taxon>Bacillati</taxon>
        <taxon>Bacillota</taxon>
        <taxon>Bacilli</taxon>
        <taxon>Bacillales</taxon>
        <taxon>Bacillaceae</taxon>
        <taxon>Lentibacillus</taxon>
    </lineage>
</organism>
<reference evidence="7" key="1">
    <citation type="journal article" date="2019" name="Int. J. Syst. Evol. Microbiol.">
        <title>The Global Catalogue of Microorganisms (GCM) 10K type strain sequencing project: providing services to taxonomists for standard genome sequencing and annotation.</title>
        <authorList>
            <consortium name="The Broad Institute Genomics Platform"/>
            <consortium name="The Broad Institute Genome Sequencing Center for Infectious Disease"/>
            <person name="Wu L."/>
            <person name="Ma J."/>
        </authorList>
    </citation>
    <scope>NUCLEOTIDE SEQUENCE [LARGE SCALE GENOMIC DNA]</scope>
    <source>
        <strain evidence="7">JCM 30234</strain>
    </source>
</reference>
<sequence length="548" mass="62263">MNVLQHFQDIVKTEDDVKKLKDFILQKAMRGELVEQDPNDEPASVLLEKIEEEKERLVKEKKIRKPKKLPEITDYEKPYELPEGWEWVRLGQLISVSSGTNLTKKEMDHGGNIPVYGGNGINGYHSNYNCNYSTLAIGRVGYYCGSVHILPQKSWVTDNAFIVSFSKDNIDIHWLYNILKTVNLKINASATAQPVISGRKIYPILIPFPPIEEQKRIVIQIDKLFSICDQLEEQIQKKNTSNSSLNKGVFNRIQDANNPSQYEDLNFAVEHMDSLCETEDDVQLLKQSLLNLTVQGKLVKQDPNDEPASVLLKQIEEEKEQLVKEKKIRKPKKLPDIKEDEKPYELPEGWEWVRLNAVAHFINGDRGKNYPSKDKLVSSGIPFINAGSLYKGSIDKSRLSFITEERFELLGSGKVNNGDLLYCLRGTLGKTSIVNDLEKGAIASSLVIIRPYVGLYSSYLYYYLISNLGKNMISFHDNGSAQPNLSANDVKKYKFPLPPVSEQKRIVNQIDKLFSICDQLIEQIQSRNAIHANFDIAAFHEVSAKDNA</sequence>
<protein>
    <submittedName>
        <fullName evidence="6">Restriction endonuclease subunit S</fullName>
        <ecNumber evidence="6">3.1.21.-</ecNumber>
    </submittedName>
</protein>